<evidence type="ECO:0000313" key="1">
    <source>
        <dbReference type="EMBL" id="TFK31834.1"/>
    </source>
</evidence>
<accession>A0A5C3LFF0</accession>
<evidence type="ECO:0008006" key="3">
    <source>
        <dbReference type="Google" id="ProtNLM"/>
    </source>
</evidence>
<name>A0A5C3LFF0_9AGAR</name>
<protein>
    <recommendedName>
        <fullName evidence="3">F-box domain-containing protein</fullName>
    </recommendedName>
</protein>
<dbReference type="OrthoDB" id="3139399at2759"/>
<sequence>MSFKPLLPAELWKEIFMACLPNDIDGYIAASPYEAPLLLCQICRCWREIAISTPELWESLEIMRNGSKCTPKADLVDLWISRSANRPLSIMFGPAMDTTLYMKSDEIKPILQILIRCLPRWADMYLCLADFSEDNIDIDSVPEEGPSMLEAIILYMPIDAEDTGPIDIHIFGNLSPAVSLIFKKADVLEYFSLHCPRLTFRSAFWMDAFQLPRNNLTALRLLNALNVDDCIRTLQESPNVEDALFTISAPGSGLMPHLTTNILHTLCLYMAAPEGGATIFTLLDGITTPSLCNLAISFELSWSTVSFTSFLERSSCSIRNLHLEYPDMTTGEITDCLSAVSPALQRLRISGSIDNHPNHPPKIITPELLQLLTPQTEAAGVLCPHLVEIHLDAFSLTDEDGPFANMVNARLSGNNFPSFSRLEAVSLRVALATHSRDVQRLTAMGEEDPSFSFELIPTEADWLAVGTLW</sequence>
<dbReference type="AlphaFoldDB" id="A0A5C3LFF0"/>
<keyword evidence="2" id="KW-1185">Reference proteome</keyword>
<evidence type="ECO:0000313" key="2">
    <source>
        <dbReference type="Proteomes" id="UP000308652"/>
    </source>
</evidence>
<dbReference type="Proteomes" id="UP000308652">
    <property type="component" value="Unassembled WGS sequence"/>
</dbReference>
<proteinExistence type="predicted"/>
<dbReference type="EMBL" id="ML213702">
    <property type="protein sequence ID" value="TFK31834.1"/>
    <property type="molecule type" value="Genomic_DNA"/>
</dbReference>
<organism evidence="1 2">
    <name type="scientific">Crucibulum laeve</name>
    <dbReference type="NCBI Taxonomy" id="68775"/>
    <lineage>
        <taxon>Eukaryota</taxon>
        <taxon>Fungi</taxon>
        <taxon>Dikarya</taxon>
        <taxon>Basidiomycota</taxon>
        <taxon>Agaricomycotina</taxon>
        <taxon>Agaricomycetes</taxon>
        <taxon>Agaricomycetidae</taxon>
        <taxon>Agaricales</taxon>
        <taxon>Agaricineae</taxon>
        <taxon>Nidulariaceae</taxon>
        <taxon>Crucibulum</taxon>
    </lineage>
</organism>
<reference evidence="1 2" key="1">
    <citation type="journal article" date="2019" name="Nat. Ecol. Evol.">
        <title>Megaphylogeny resolves global patterns of mushroom evolution.</title>
        <authorList>
            <person name="Varga T."/>
            <person name="Krizsan K."/>
            <person name="Foldi C."/>
            <person name="Dima B."/>
            <person name="Sanchez-Garcia M."/>
            <person name="Sanchez-Ramirez S."/>
            <person name="Szollosi G.J."/>
            <person name="Szarkandi J.G."/>
            <person name="Papp V."/>
            <person name="Albert L."/>
            <person name="Andreopoulos W."/>
            <person name="Angelini C."/>
            <person name="Antonin V."/>
            <person name="Barry K.W."/>
            <person name="Bougher N.L."/>
            <person name="Buchanan P."/>
            <person name="Buyck B."/>
            <person name="Bense V."/>
            <person name="Catcheside P."/>
            <person name="Chovatia M."/>
            <person name="Cooper J."/>
            <person name="Damon W."/>
            <person name="Desjardin D."/>
            <person name="Finy P."/>
            <person name="Geml J."/>
            <person name="Haridas S."/>
            <person name="Hughes K."/>
            <person name="Justo A."/>
            <person name="Karasinski D."/>
            <person name="Kautmanova I."/>
            <person name="Kiss B."/>
            <person name="Kocsube S."/>
            <person name="Kotiranta H."/>
            <person name="LaButti K.M."/>
            <person name="Lechner B.E."/>
            <person name="Liimatainen K."/>
            <person name="Lipzen A."/>
            <person name="Lukacs Z."/>
            <person name="Mihaltcheva S."/>
            <person name="Morgado L.N."/>
            <person name="Niskanen T."/>
            <person name="Noordeloos M.E."/>
            <person name="Ohm R.A."/>
            <person name="Ortiz-Santana B."/>
            <person name="Ovrebo C."/>
            <person name="Racz N."/>
            <person name="Riley R."/>
            <person name="Savchenko A."/>
            <person name="Shiryaev A."/>
            <person name="Soop K."/>
            <person name="Spirin V."/>
            <person name="Szebenyi C."/>
            <person name="Tomsovsky M."/>
            <person name="Tulloss R.E."/>
            <person name="Uehling J."/>
            <person name="Grigoriev I.V."/>
            <person name="Vagvolgyi C."/>
            <person name="Papp T."/>
            <person name="Martin F.M."/>
            <person name="Miettinen O."/>
            <person name="Hibbett D.S."/>
            <person name="Nagy L.G."/>
        </authorList>
    </citation>
    <scope>NUCLEOTIDE SEQUENCE [LARGE SCALE GENOMIC DNA]</scope>
    <source>
        <strain evidence="1 2">CBS 166.37</strain>
    </source>
</reference>
<gene>
    <name evidence="1" type="ORF">BDQ12DRAFT_79362</name>
</gene>